<dbReference type="EMBL" id="JAACNO010002170">
    <property type="protein sequence ID" value="KAF4135321.1"/>
    <property type="molecule type" value="Genomic_DNA"/>
</dbReference>
<proteinExistence type="predicted"/>
<evidence type="ECO:0000256" key="1">
    <source>
        <dbReference type="SAM" id="MobiDB-lite"/>
    </source>
</evidence>
<sequence>MYPETRGNDSAFLPNGHSLQKKSGDRDEGGDEAFASDTLGEGERLGNAQRNPEQKTRRLRAQRSRGLDATGTENWNRNNSATEKRGVDLEVLL</sequence>
<feature type="region of interest" description="Disordered" evidence="1">
    <location>
        <begin position="1"/>
        <end position="93"/>
    </location>
</feature>
<comment type="caution">
    <text evidence="2">The sequence shown here is derived from an EMBL/GenBank/DDBJ whole genome shotgun (WGS) entry which is preliminary data.</text>
</comment>
<evidence type="ECO:0000313" key="2">
    <source>
        <dbReference type="EMBL" id="KAF4135321.1"/>
    </source>
</evidence>
<feature type="compositionally biased region" description="Polar residues" evidence="1">
    <location>
        <begin position="71"/>
        <end position="81"/>
    </location>
</feature>
<feature type="compositionally biased region" description="Basic and acidic residues" evidence="1">
    <location>
        <begin position="82"/>
        <end position="93"/>
    </location>
</feature>
<dbReference type="Proteomes" id="UP000704712">
    <property type="component" value="Unassembled WGS sequence"/>
</dbReference>
<reference evidence="2" key="1">
    <citation type="submission" date="2020-03" db="EMBL/GenBank/DDBJ databases">
        <title>Hybrid Assembly of Korean Phytophthora infestans isolates.</title>
        <authorList>
            <person name="Prokchorchik M."/>
            <person name="Lee Y."/>
            <person name="Seo J."/>
            <person name="Cho J.-H."/>
            <person name="Park Y.-E."/>
            <person name="Jang D.-C."/>
            <person name="Im J.-S."/>
            <person name="Choi J.-G."/>
            <person name="Park H.-J."/>
            <person name="Lee G.-B."/>
            <person name="Lee Y.-G."/>
            <person name="Hong S.-Y."/>
            <person name="Cho K."/>
            <person name="Sohn K.H."/>
        </authorList>
    </citation>
    <scope>NUCLEOTIDE SEQUENCE</scope>
    <source>
        <strain evidence="2">KR_2_A2</strain>
    </source>
</reference>
<organism evidence="2 3">
    <name type="scientific">Phytophthora infestans</name>
    <name type="common">Potato late blight agent</name>
    <name type="synonym">Botrytis infestans</name>
    <dbReference type="NCBI Taxonomy" id="4787"/>
    <lineage>
        <taxon>Eukaryota</taxon>
        <taxon>Sar</taxon>
        <taxon>Stramenopiles</taxon>
        <taxon>Oomycota</taxon>
        <taxon>Peronosporomycetes</taxon>
        <taxon>Peronosporales</taxon>
        <taxon>Peronosporaceae</taxon>
        <taxon>Phytophthora</taxon>
    </lineage>
</organism>
<accession>A0A8S9U2Y2</accession>
<dbReference type="AlphaFoldDB" id="A0A8S9U2Y2"/>
<gene>
    <name evidence="2" type="ORF">GN958_ATG15509</name>
</gene>
<name>A0A8S9U2Y2_PHYIN</name>
<protein>
    <submittedName>
        <fullName evidence="2">Uncharacterized protein</fullName>
    </submittedName>
</protein>
<evidence type="ECO:0000313" key="3">
    <source>
        <dbReference type="Proteomes" id="UP000704712"/>
    </source>
</evidence>